<dbReference type="Proteomes" id="UP001153954">
    <property type="component" value="Unassembled WGS sequence"/>
</dbReference>
<organism evidence="2 3">
    <name type="scientific">Euphydryas editha</name>
    <name type="common">Edith's checkerspot</name>
    <dbReference type="NCBI Taxonomy" id="104508"/>
    <lineage>
        <taxon>Eukaryota</taxon>
        <taxon>Metazoa</taxon>
        <taxon>Ecdysozoa</taxon>
        <taxon>Arthropoda</taxon>
        <taxon>Hexapoda</taxon>
        <taxon>Insecta</taxon>
        <taxon>Pterygota</taxon>
        <taxon>Neoptera</taxon>
        <taxon>Endopterygota</taxon>
        <taxon>Lepidoptera</taxon>
        <taxon>Glossata</taxon>
        <taxon>Ditrysia</taxon>
        <taxon>Papilionoidea</taxon>
        <taxon>Nymphalidae</taxon>
        <taxon>Nymphalinae</taxon>
        <taxon>Euphydryas</taxon>
    </lineage>
</organism>
<proteinExistence type="predicted"/>
<dbReference type="AlphaFoldDB" id="A0AAU9V2W7"/>
<protein>
    <submittedName>
        <fullName evidence="2">Uncharacterized protein</fullName>
    </submittedName>
</protein>
<evidence type="ECO:0000313" key="2">
    <source>
        <dbReference type="EMBL" id="CAH2104362.1"/>
    </source>
</evidence>
<name>A0AAU9V2W7_EUPED</name>
<reference evidence="2" key="1">
    <citation type="submission" date="2022-03" db="EMBL/GenBank/DDBJ databases">
        <authorList>
            <person name="Tunstrom K."/>
        </authorList>
    </citation>
    <scope>NUCLEOTIDE SEQUENCE</scope>
</reference>
<comment type="caution">
    <text evidence="2">The sequence shown here is derived from an EMBL/GenBank/DDBJ whole genome shotgun (WGS) entry which is preliminary data.</text>
</comment>
<gene>
    <name evidence="2" type="ORF">EEDITHA_LOCUS18744</name>
</gene>
<keyword evidence="3" id="KW-1185">Reference proteome</keyword>
<sequence>MSSALRSPHPACHIDLEFECLVDHEQFAANSDHDHNIFTDGSKIEGKVGAALSVWTGAAETNTLKLALPSYGIPGGTLGDMPGGADGRGPLGRIGRDILRLIIGTAHYSKSESPPSPGRRGAETSAEGFAPGQTYKFDLD</sequence>
<evidence type="ECO:0000256" key="1">
    <source>
        <dbReference type="SAM" id="MobiDB-lite"/>
    </source>
</evidence>
<accession>A0AAU9V2W7</accession>
<evidence type="ECO:0000313" key="3">
    <source>
        <dbReference type="Proteomes" id="UP001153954"/>
    </source>
</evidence>
<dbReference type="EMBL" id="CAKOGL010000027">
    <property type="protein sequence ID" value="CAH2104362.1"/>
    <property type="molecule type" value="Genomic_DNA"/>
</dbReference>
<feature type="region of interest" description="Disordered" evidence="1">
    <location>
        <begin position="106"/>
        <end position="140"/>
    </location>
</feature>